<comment type="caution">
    <text evidence="2">The sequence shown here is derived from an EMBL/GenBank/DDBJ whole genome shotgun (WGS) entry which is preliminary data.</text>
</comment>
<keyword evidence="3" id="KW-1185">Reference proteome</keyword>
<evidence type="ECO:0000259" key="1">
    <source>
        <dbReference type="Pfam" id="PF03551"/>
    </source>
</evidence>
<dbReference type="EMBL" id="JBHUDC010000003">
    <property type="protein sequence ID" value="MFD1512786.1"/>
    <property type="molecule type" value="Genomic_DNA"/>
</dbReference>
<gene>
    <name evidence="2" type="ORF">ACFSBT_05750</name>
</gene>
<evidence type="ECO:0000313" key="3">
    <source>
        <dbReference type="Proteomes" id="UP001597187"/>
    </source>
</evidence>
<dbReference type="InterPro" id="IPR036388">
    <property type="entry name" value="WH-like_DNA-bd_sf"/>
</dbReference>
<dbReference type="RefSeq" id="WP_250872763.1">
    <property type="nucleotide sequence ID" value="NZ_JALXFV010000003.1"/>
</dbReference>
<sequence>MTSETDLTWTALTGFERDLLQAAAALEHDGEPTSGATLRRHLERHGYGAVSHGRVYQNLDSLEAHGALERAPVDGRTYHHRPTERGRRVARDHLDAATTAFARS</sequence>
<dbReference type="SUPFAM" id="SSF46785">
    <property type="entry name" value="Winged helix' DNA-binding domain"/>
    <property type="match status" value="1"/>
</dbReference>
<evidence type="ECO:0000313" key="2">
    <source>
        <dbReference type="EMBL" id="MFD1512786.1"/>
    </source>
</evidence>
<organism evidence="2 3">
    <name type="scientific">Halomarina rubra</name>
    <dbReference type="NCBI Taxonomy" id="2071873"/>
    <lineage>
        <taxon>Archaea</taxon>
        <taxon>Methanobacteriati</taxon>
        <taxon>Methanobacteriota</taxon>
        <taxon>Stenosarchaea group</taxon>
        <taxon>Halobacteria</taxon>
        <taxon>Halobacteriales</taxon>
        <taxon>Natronomonadaceae</taxon>
        <taxon>Halomarina</taxon>
    </lineage>
</organism>
<proteinExistence type="predicted"/>
<protein>
    <submittedName>
        <fullName evidence="2">Helix-turn-helix transcriptional regulator</fullName>
    </submittedName>
</protein>
<dbReference type="AlphaFoldDB" id="A0ABD6ASW2"/>
<dbReference type="Gene3D" id="1.10.10.10">
    <property type="entry name" value="Winged helix-like DNA-binding domain superfamily/Winged helix DNA-binding domain"/>
    <property type="match status" value="1"/>
</dbReference>
<dbReference type="InterPro" id="IPR005149">
    <property type="entry name" value="Tscrpt_reg_PadR_N"/>
</dbReference>
<dbReference type="Proteomes" id="UP001597187">
    <property type="component" value="Unassembled WGS sequence"/>
</dbReference>
<feature type="domain" description="Transcription regulator PadR N-terminal" evidence="1">
    <location>
        <begin position="31"/>
        <end position="90"/>
    </location>
</feature>
<accession>A0ABD6ASW2</accession>
<dbReference type="Pfam" id="PF03551">
    <property type="entry name" value="PadR"/>
    <property type="match status" value="1"/>
</dbReference>
<name>A0ABD6ASW2_9EURY</name>
<reference evidence="2 3" key="1">
    <citation type="journal article" date="2019" name="Int. J. Syst. Evol. Microbiol.">
        <title>The Global Catalogue of Microorganisms (GCM) 10K type strain sequencing project: providing services to taxonomists for standard genome sequencing and annotation.</title>
        <authorList>
            <consortium name="The Broad Institute Genomics Platform"/>
            <consortium name="The Broad Institute Genome Sequencing Center for Infectious Disease"/>
            <person name="Wu L."/>
            <person name="Ma J."/>
        </authorList>
    </citation>
    <scope>NUCLEOTIDE SEQUENCE [LARGE SCALE GENOMIC DNA]</scope>
    <source>
        <strain evidence="2 3">CGMCC 1.12563</strain>
    </source>
</reference>
<dbReference type="InterPro" id="IPR036390">
    <property type="entry name" value="WH_DNA-bd_sf"/>
</dbReference>